<organism evidence="1 2">
    <name type="scientific">Caldimonas brevitalea</name>
    <dbReference type="NCBI Taxonomy" id="413882"/>
    <lineage>
        <taxon>Bacteria</taxon>
        <taxon>Pseudomonadati</taxon>
        <taxon>Pseudomonadota</taxon>
        <taxon>Betaproteobacteria</taxon>
        <taxon>Burkholderiales</taxon>
        <taxon>Sphaerotilaceae</taxon>
        <taxon>Caldimonas</taxon>
    </lineage>
</organism>
<protein>
    <submittedName>
        <fullName evidence="1">Uncharacterized protein</fullName>
    </submittedName>
</protein>
<accession>A0A0G3BGK6</accession>
<proteinExistence type="predicted"/>
<reference evidence="1 2" key="1">
    <citation type="submission" date="2015-05" db="EMBL/GenBank/DDBJ databases">
        <authorList>
            <person name="Tang B."/>
            <person name="Yu Y."/>
        </authorList>
    </citation>
    <scope>NUCLEOTIDE SEQUENCE [LARGE SCALE GENOMIC DNA]</scope>
    <source>
        <strain evidence="1 2">DSM 7029</strain>
    </source>
</reference>
<dbReference type="EMBL" id="CP011371">
    <property type="protein sequence ID" value="AKJ28569.1"/>
    <property type="molecule type" value="Genomic_DNA"/>
</dbReference>
<name>A0A0G3BGK6_9BURK</name>
<dbReference type="KEGG" id="pbh:AAW51_1878"/>
<evidence type="ECO:0000313" key="2">
    <source>
        <dbReference type="Proteomes" id="UP000035352"/>
    </source>
</evidence>
<gene>
    <name evidence="1" type="ORF">AAW51_1878</name>
</gene>
<keyword evidence="2" id="KW-1185">Reference proteome</keyword>
<dbReference type="AlphaFoldDB" id="A0A0G3BGK6"/>
<dbReference type="RefSeq" id="WP_157359700.1">
    <property type="nucleotide sequence ID" value="NZ_CP011371.1"/>
</dbReference>
<evidence type="ECO:0000313" key="1">
    <source>
        <dbReference type="EMBL" id="AKJ28569.1"/>
    </source>
</evidence>
<sequence>MSTMVEVAVVGATHHRLSQKRMQSCGASSLVVRDVAGLGGLPKGRRYRGECMSITATA</sequence>
<dbReference type="Proteomes" id="UP000035352">
    <property type="component" value="Chromosome"/>
</dbReference>